<dbReference type="AlphaFoldDB" id="A0ABD6ENV5"/>
<dbReference type="Proteomes" id="UP001608902">
    <property type="component" value="Unassembled WGS sequence"/>
</dbReference>
<organism evidence="3 4">
    <name type="scientific">Gnathostoma spinigerum</name>
    <dbReference type="NCBI Taxonomy" id="75299"/>
    <lineage>
        <taxon>Eukaryota</taxon>
        <taxon>Metazoa</taxon>
        <taxon>Ecdysozoa</taxon>
        <taxon>Nematoda</taxon>
        <taxon>Chromadorea</taxon>
        <taxon>Rhabditida</taxon>
        <taxon>Spirurina</taxon>
        <taxon>Gnathostomatomorpha</taxon>
        <taxon>Gnathostomatoidea</taxon>
        <taxon>Gnathostomatidae</taxon>
        <taxon>Gnathostoma</taxon>
    </lineage>
</organism>
<gene>
    <name evidence="3" type="ORF">AB6A40_007680</name>
</gene>
<dbReference type="EMBL" id="JBGFUD010006402">
    <property type="protein sequence ID" value="MFH4980971.1"/>
    <property type="molecule type" value="Genomic_DNA"/>
</dbReference>
<feature type="transmembrane region" description="Helical" evidence="2">
    <location>
        <begin position="67"/>
        <end position="90"/>
    </location>
</feature>
<name>A0ABD6ENV5_9BILA</name>
<keyword evidence="4" id="KW-1185">Reference proteome</keyword>
<keyword evidence="2" id="KW-1133">Transmembrane helix</keyword>
<feature type="transmembrane region" description="Helical" evidence="2">
    <location>
        <begin position="205"/>
        <end position="227"/>
    </location>
</feature>
<feature type="transmembrane region" description="Helical" evidence="2">
    <location>
        <begin position="345"/>
        <end position="375"/>
    </location>
</feature>
<dbReference type="PRINTS" id="PR01692">
    <property type="entry name" value="LIPOCALINIMR"/>
</dbReference>
<comment type="similarity">
    <text evidence="1">Belongs to the LIMR family.</text>
</comment>
<evidence type="ECO:0000256" key="2">
    <source>
        <dbReference type="SAM" id="Phobius"/>
    </source>
</evidence>
<feature type="transmembrane region" description="Helical" evidence="2">
    <location>
        <begin position="427"/>
        <end position="450"/>
    </location>
</feature>
<feature type="transmembrane region" description="Helical" evidence="2">
    <location>
        <begin position="163"/>
        <end position="185"/>
    </location>
</feature>
<keyword evidence="2" id="KW-0812">Transmembrane</keyword>
<feature type="transmembrane region" description="Helical" evidence="2">
    <location>
        <begin position="387"/>
        <end position="407"/>
    </location>
</feature>
<dbReference type="PANTHER" id="PTHR12625:SF0">
    <property type="entry name" value="PROTEIN LILIPOD"/>
    <property type="match status" value="1"/>
</dbReference>
<feature type="transmembrane region" description="Helical" evidence="2">
    <location>
        <begin position="120"/>
        <end position="143"/>
    </location>
</feature>
<dbReference type="InterPro" id="IPR008075">
    <property type="entry name" value="LIMR"/>
</dbReference>
<evidence type="ECO:0000256" key="1">
    <source>
        <dbReference type="ARBA" id="ARBA00010487"/>
    </source>
</evidence>
<feature type="transmembrane region" description="Helical" evidence="2">
    <location>
        <begin position="26"/>
        <end position="47"/>
    </location>
</feature>
<accession>A0ABD6ENV5</accession>
<proteinExistence type="inferred from homology"/>
<evidence type="ECO:0000313" key="3">
    <source>
        <dbReference type="EMBL" id="MFH4980971.1"/>
    </source>
</evidence>
<keyword evidence="2" id="KW-0472">Membrane</keyword>
<dbReference type="InterPro" id="IPR006876">
    <property type="entry name" value="LMBR1-like_membr_prot"/>
</dbReference>
<comment type="caution">
    <text evidence="3">The sequence shown here is derived from an EMBL/GenBank/DDBJ whole genome shotgun (WGS) entry which is preliminary data.</text>
</comment>
<sequence length="482" mass="55020">MLYLKWNMEIEDSQIAEHEERFHQFIRQHIICLLFFIILYLISYSIIRLLKGRSDHDELYADNEDFFVFRISMWMCSWSLAVSIGAMTLLPFSVIGSEVLQAYPQNYYFKWLNWPLIHSLWNYIFALSNLSLFILLPFAYFFIESQGFSGQRQSLMARVYETAAVCIMLIVLLICLADVFHSLILAQTSSISFSLLTFTSVNYPFVYSCFSLFGVVTLLITTPIGIARMFTVVSDHLLATNTIDPHEQIASRLEYITQQRRIAERSLFAIGSPSVELPESFLPKKPISSYQWILQCVKYPLAIVALLLLTSVSVFMVVINTLQLLIGYRALPVYAQYMEVNARHTFGICGAFVEAVIIWYFMVASLVGLYSVPILCRMRPSKGKTSMTLIIANCVTILILSSALPVLARTLGLTTFDLLGAYGSLSWLSNFTLVWTYNVAFAVATILCLANHFTAPVRRAFIRRFHEISHRKISTTPEKKLL</sequence>
<dbReference type="Pfam" id="PF04791">
    <property type="entry name" value="LMBR1"/>
    <property type="match status" value="2"/>
</dbReference>
<evidence type="ECO:0000313" key="4">
    <source>
        <dbReference type="Proteomes" id="UP001608902"/>
    </source>
</evidence>
<dbReference type="PANTHER" id="PTHR12625">
    <property type="entry name" value="LIPOCALIN-1 INTERACTING MEMBRANE RECEPTOR LIMR"/>
    <property type="match status" value="1"/>
</dbReference>
<feature type="transmembrane region" description="Helical" evidence="2">
    <location>
        <begin position="301"/>
        <end position="325"/>
    </location>
</feature>
<reference evidence="3 4" key="1">
    <citation type="submission" date="2024-08" db="EMBL/GenBank/DDBJ databases">
        <title>Gnathostoma spinigerum genome.</title>
        <authorList>
            <person name="Gonzalez-Bertolin B."/>
            <person name="Monzon S."/>
            <person name="Zaballos A."/>
            <person name="Jimenez P."/>
            <person name="Dekumyoy P."/>
            <person name="Varona S."/>
            <person name="Cuesta I."/>
            <person name="Sumanam S."/>
            <person name="Adisakwattana P."/>
            <person name="Gasser R.B."/>
            <person name="Hernandez-Gonzalez A."/>
            <person name="Young N.D."/>
            <person name="Perteguer M.J."/>
        </authorList>
    </citation>
    <scope>NUCLEOTIDE SEQUENCE [LARGE SCALE GENOMIC DNA]</scope>
    <source>
        <strain evidence="3">AL3</strain>
        <tissue evidence="3">Liver</tissue>
    </source>
</reference>
<protein>
    <submittedName>
        <fullName evidence="3">Uncharacterized protein</fullName>
    </submittedName>
</protein>